<organism evidence="2 3">
    <name type="scientific">Plantactinospora solaniradicis</name>
    <dbReference type="NCBI Taxonomy" id="1723736"/>
    <lineage>
        <taxon>Bacteria</taxon>
        <taxon>Bacillati</taxon>
        <taxon>Actinomycetota</taxon>
        <taxon>Actinomycetes</taxon>
        <taxon>Micromonosporales</taxon>
        <taxon>Micromonosporaceae</taxon>
        <taxon>Plantactinospora</taxon>
    </lineage>
</organism>
<dbReference type="Pfam" id="PF09346">
    <property type="entry name" value="SMI1_KNR4"/>
    <property type="match status" value="1"/>
</dbReference>
<dbReference type="InterPro" id="IPR018958">
    <property type="entry name" value="Knr4/Smi1-like_dom"/>
</dbReference>
<protein>
    <submittedName>
        <fullName evidence="2">SMI1/KNR4 family protein</fullName>
    </submittedName>
</protein>
<dbReference type="EMBL" id="JBHSPR010000010">
    <property type="protein sequence ID" value="MFC6017569.1"/>
    <property type="molecule type" value="Genomic_DNA"/>
</dbReference>
<comment type="caution">
    <text evidence="2">The sequence shown here is derived from an EMBL/GenBank/DDBJ whole genome shotgun (WGS) entry which is preliminary data.</text>
</comment>
<reference evidence="3" key="1">
    <citation type="journal article" date="2019" name="Int. J. Syst. Evol. Microbiol.">
        <title>The Global Catalogue of Microorganisms (GCM) 10K type strain sequencing project: providing services to taxonomists for standard genome sequencing and annotation.</title>
        <authorList>
            <consortium name="The Broad Institute Genomics Platform"/>
            <consortium name="The Broad Institute Genome Sequencing Center for Infectious Disease"/>
            <person name="Wu L."/>
            <person name="Ma J."/>
        </authorList>
    </citation>
    <scope>NUCLEOTIDE SEQUENCE [LARGE SCALE GENOMIC DNA]</scope>
    <source>
        <strain evidence="3">ZS-35-S2</strain>
    </source>
</reference>
<evidence type="ECO:0000313" key="2">
    <source>
        <dbReference type="EMBL" id="MFC6017569.1"/>
    </source>
</evidence>
<evidence type="ECO:0000313" key="3">
    <source>
        <dbReference type="Proteomes" id="UP001596203"/>
    </source>
</evidence>
<dbReference type="Proteomes" id="UP001596203">
    <property type="component" value="Unassembled WGS sequence"/>
</dbReference>
<dbReference type="RefSeq" id="WP_377421911.1">
    <property type="nucleotide sequence ID" value="NZ_JBHSPR010000010.1"/>
</dbReference>
<feature type="domain" description="Knr4/Smi1-like" evidence="1">
    <location>
        <begin position="17"/>
        <end position="148"/>
    </location>
</feature>
<dbReference type="InterPro" id="IPR037883">
    <property type="entry name" value="Knr4/Smi1-like_sf"/>
</dbReference>
<evidence type="ECO:0000259" key="1">
    <source>
        <dbReference type="SMART" id="SM00860"/>
    </source>
</evidence>
<dbReference type="Gene3D" id="3.40.1580.10">
    <property type="entry name" value="SMI1/KNR4-like"/>
    <property type="match status" value="1"/>
</dbReference>
<name>A0ABW1K9S1_9ACTN</name>
<keyword evidence="3" id="KW-1185">Reference proteome</keyword>
<accession>A0ABW1K9S1</accession>
<gene>
    <name evidence="2" type="ORF">ACFP2T_15305</name>
</gene>
<dbReference type="SMART" id="SM00860">
    <property type="entry name" value="SMI1_KNR4"/>
    <property type="match status" value="1"/>
</dbReference>
<proteinExistence type="predicted"/>
<dbReference type="SUPFAM" id="SSF160631">
    <property type="entry name" value="SMI1/KNR4-like"/>
    <property type="match status" value="1"/>
</dbReference>
<sequence length="195" mass="22263">MSWMQRIVEVTGARPEPRDIDWTSVEAELGTTLPTDYRELCSLLGGGYYSGFLRLVRPLGDAATDSLLSSWRWHQARPEYAGLYAPYDLYGGPGRPGLLCWGDDQTEGEYYWLANAETDPAAWPVVARKDGVEPWHRYDRSLSEFIYHMLTNRDFKPFTVAATTARPFLLPEGVQITTVEEWNAWANRTDRDPKP</sequence>